<dbReference type="SUPFAM" id="SSF52218">
    <property type="entry name" value="Flavoproteins"/>
    <property type="match status" value="1"/>
</dbReference>
<name>A0AAV8UEK7_9RHOD</name>
<proteinExistence type="inferred from homology"/>
<sequence>MSFVGGGVSSQLSVTDSYLETTAKREGEHIGVLVLYDGSIPQMKAMADAAKRGIESVTGITAEIYRLPHDPASDKTVISSVFDDQTLEKNLYHKLERANGVLFGIPGQCGLPPAAVKKFFDSLGDRKAIGPLNGKLAGVFTSSPLQGAGQETTILTTITQLASLGMIFVPTGYGFGPAMFDLSELHGGSPFGAGVITGPDNKRDPSPQELEYAQYQGCYFGLMAKRVEI</sequence>
<accession>A0AAV8UEK7</accession>
<protein>
    <recommendedName>
        <fullName evidence="2">Flavodoxin-like domain-containing protein</fullName>
    </recommendedName>
</protein>
<organism evidence="3 4">
    <name type="scientific">Rhodosorus marinus</name>
    <dbReference type="NCBI Taxonomy" id="101924"/>
    <lineage>
        <taxon>Eukaryota</taxon>
        <taxon>Rhodophyta</taxon>
        <taxon>Stylonematophyceae</taxon>
        <taxon>Stylonematales</taxon>
        <taxon>Stylonemataceae</taxon>
        <taxon>Rhodosorus</taxon>
    </lineage>
</organism>
<evidence type="ECO:0000313" key="3">
    <source>
        <dbReference type="EMBL" id="KAJ8900903.1"/>
    </source>
</evidence>
<dbReference type="GO" id="GO:0003955">
    <property type="term" value="F:NAD(P)H dehydrogenase (quinone) activity"/>
    <property type="evidence" value="ECO:0007669"/>
    <property type="project" value="TreeGrafter"/>
</dbReference>
<dbReference type="GO" id="GO:0016020">
    <property type="term" value="C:membrane"/>
    <property type="evidence" value="ECO:0007669"/>
    <property type="project" value="TreeGrafter"/>
</dbReference>
<dbReference type="Proteomes" id="UP001157974">
    <property type="component" value="Unassembled WGS sequence"/>
</dbReference>
<dbReference type="Gene3D" id="3.40.50.360">
    <property type="match status" value="1"/>
</dbReference>
<dbReference type="AlphaFoldDB" id="A0AAV8UEK7"/>
<feature type="domain" description="Flavodoxin-like" evidence="2">
    <location>
        <begin position="32"/>
        <end position="220"/>
    </location>
</feature>
<dbReference type="EMBL" id="JAMWBK010000013">
    <property type="protein sequence ID" value="KAJ8900903.1"/>
    <property type="molecule type" value="Genomic_DNA"/>
</dbReference>
<dbReference type="Pfam" id="PF03358">
    <property type="entry name" value="FMN_red"/>
    <property type="match status" value="1"/>
</dbReference>
<dbReference type="InterPro" id="IPR029039">
    <property type="entry name" value="Flavoprotein-like_sf"/>
</dbReference>
<dbReference type="PROSITE" id="PS50902">
    <property type="entry name" value="FLAVODOXIN_LIKE"/>
    <property type="match status" value="1"/>
</dbReference>
<evidence type="ECO:0000313" key="4">
    <source>
        <dbReference type="Proteomes" id="UP001157974"/>
    </source>
</evidence>
<evidence type="ECO:0000256" key="1">
    <source>
        <dbReference type="ARBA" id="ARBA00006961"/>
    </source>
</evidence>
<dbReference type="InterPro" id="IPR005025">
    <property type="entry name" value="FMN_Rdtase-like_dom"/>
</dbReference>
<dbReference type="GO" id="GO:0010181">
    <property type="term" value="F:FMN binding"/>
    <property type="evidence" value="ECO:0007669"/>
    <property type="project" value="InterPro"/>
</dbReference>
<comment type="caution">
    <text evidence="3">The sequence shown here is derived from an EMBL/GenBank/DDBJ whole genome shotgun (WGS) entry which is preliminary data.</text>
</comment>
<gene>
    <name evidence="3" type="ORF">NDN08_000202</name>
</gene>
<comment type="similarity">
    <text evidence="1">Belongs to the WrbA family.</text>
</comment>
<dbReference type="PANTHER" id="PTHR30546:SF23">
    <property type="entry name" value="FLAVOPROTEIN-LIKE PROTEIN YCP4-RELATED"/>
    <property type="match status" value="1"/>
</dbReference>
<reference evidence="3 4" key="1">
    <citation type="journal article" date="2023" name="Nat. Commun.">
        <title>Origin of minicircular mitochondrial genomes in red algae.</title>
        <authorList>
            <person name="Lee Y."/>
            <person name="Cho C.H."/>
            <person name="Lee Y.M."/>
            <person name="Park S.I."/>
            <person name="Yang J.H."/>
            <person name="West J.A."/>
            <person name="Bhattacharya D."/>
            <person name="Yoon H.S."/>
        </authorList>
    </citation>
    <scope>NUCLEOTIDE SEQUENCE [LARGE SCALE GENOMIC DNA]</scope>
    <source>
        <strain evidence="3 4">CCMP1338</strain>
        <tissue evidence="3">Whole cell</tissue>
    </source>
</reference>
<evidence type="ECO:0000259" key="2">
    <source>
        <dbReference type="PROSITE" id="PS50902"/>
    </source>
</evidence>
<keyword evidence="4" id="KW-1185">Reference proteome</keyword>
<dbReference type="InterPro" id="IPR008254">
    <property type="entry name" value="Flavodoxin/NO_synth"/>
</dbReference>
<dbReference type="PANTHER" id="PTHR30546">
    <property type="entry name" value="FLAVODOXIN-RELATED PROTEIN WRBA-RELATED"/>
    <property type="match status" value="1"/>
</dbReference>